<reference evidence="1" key="2">
    <citation type="submission" date="2025-08" db="UniProtKB">
        <authorList>
            <consortium name="Ensembl"/>
        </authorList>
    </citation>
    <scope>IDENTIFICATION</scope>
</reference>
<reference evidence="1" key="3">
    <citation type="submission" date="2025-09" db="UniProtKB">
        <authorList>
            <consortium name="Ensembl"/>
        </authorList>
    </citation>
    <scope>IDENTIFICATION</scope>
</reference>
<evidence type="ECO:0000313" key="1">
    <source>
        <dbReference type="Ensembl" id="ENSOARP00020041981.1"/>
    </source>
</evidence>
<protein>
    <submittedName>
        <fullName evidence="1">Uncharacterized protein</fullName>
    </submittedName>
</protein>
<accession>A0AC11DA87</accession>
<organism evidence="1">
    <name type="scientific">Ovis aries</name>
    <name type="common">Sheep</name>
    <dbReference type="NCBI Taxonomy" id="9940"/>
    <lineage>
        <taxon>Eukaryota</taxon>
        <taxon>Metazoa</taxon>
        <taxon>Chordata</taxon>
        <taxon>Craniata</taxon>
        <taxon>Vertebrata</taxon>
        <taxon>Euteleostomi</taxon>
        <taxon>Mammalia</taxon>
        <taxon>Eutheria</taxon>
        <taxon>Laurasiatheria</taxon>
        <taxon>Artiodactyla</taxon>
        <taxon>Ruminantia</taxon>
        <taxon>Pecora</taxon>
        <taxon>Bovidae</taxon>
        <taxon>Caprinae</taxon>
        <taxon>Ovis</taxon>
    </lineage>
</organism>
<reference evidence="1" key="1">
    <citation type="submission" date="2020-11" db="EMBL/GenBank/DDBJ databases">
        <authorList>
            <person name="Davenport K.M."/>
            <person name="Bickhart D.M."/>
            <person name="Smith T.P.L."/>
            <person name="Murdoch B.M."/>
            <person name="Rosen B.D."/>
        </authorList>
    </citation>
    <scope>NUCLEOTIDE SEQUENCE [LARGE SCALE GENOMIC DNA]</scope>
    <source>
        <strain evidence="1">OAR_USU_Benz2616</strain>
    </source>
</reference>
<name>A0AC11DA87_SHEEP</name>
<dbReference type="Ensembl" id="ENSOART00020068857.1">
    <property type="protein sequence ID" value="ENSOARP00020041981.1"/>
    <property type="gene ID" value="ENSOARG00020040211.1"/>
</dbReference>
<proteinExistence type="predicted"/>
<sequence length="191" mass="21394">MSIESVMPSSHLILCHPLLLLPQIPPSIRVFSNESTLRMRWPKHCSFSFTIIPSKEHAELISFRMDWLDLLAVQGTLKSLLQHHSSKASILRHSAFFTIQLSHPYMTTGKTIALTRRTLVGKVMSLLLNMLSRLVITFLPRSKQASFNFMAAVTICSDFGVPPKIKSDTVSTVSPSISHEVMGPDAMIFVF</sequence>